<gene>
    <name evidence="1" type="ORF">HA299_00925</name>
</gene>
<organism evidence="1 2">
    <name type="scientific">Methermicoccus shengliensis</name>
    <dbReference type="NCBI Taxonomy" id="660064"/>
    <lineage>
        <taxon>Archaea</taxon>
        <taxon>Methanobacteriati</taxon>
        <taxon>Methanobacteriota</taxon>
        <taxon>Stenosarchaea group</taxon>
        <taxon>Methanomicrobia</taxon>
        <taxon>Methanosarcinales</taxon>
        <taxon>Methermicoccaceae</taxon>
        <taxon>Methermicoccus</taxon>
    </lineage>
</organism>
<reference evidence="1" key="1">
    <citation type="journal article" date="2020" name="bioRxiv">
        <title>A rank-normalized archaeal taxonomy based on genome phylogeny resolves widespread incomplete and uneven classifications.</title>
        <authorList>
            <person name="Rinke C."/>
            <person name="Chuvochina M."/>
            <person name="Mussig A.J."/>
            <person name="Chaumeil P.-A."/>
            <person name="Waite D.W."/>
            <person name="Whitman W.B."/>
            <person name="Parks D.H."/>
            <person name="Hugenholtz P."/>
        </authorList>
    </citation>
    <scope>NUCLEOTIDE SEQUENCE</scope>
    <source>
        <strain evidence="1">UBA12518</strain>
    </source>
</reference>
<accession>A0A832RVP0</accession>
<dbReference type="RefSeq" id="WP_042687617.1">
    <property type="nucleotide sequence ID" value="NZ_DUIH01000003.1"/>
</dbReference>
<dbReference type="SUPFAM" id="SSF51679">
    <property type="entry name" value="Bacterial luciferase-like"/>
    <property type="match status" value="1"/>
</dbReference>
<dbReference type="GO" id="GO:0016705">
    <property type="term" value="F:oxidoreductase activity, acting on paired donors, with incorporation or reduction of molecular oxygen"/>
    <property type="evidence" value="ECO:0007669"/>
    <property type="project" value="InterPro"/>
</dbReference>
<dbReference type="AlphaFoldDB" id="A0A832RVP0"/>
<dbReference type="EMBL" id="DUIH01000003">
    <property type="protein sequence ID" value="HIH69176.1"/>
    <property type="molecule type" value="Genomic_DNA"/>
</dbReference>
<protein>
    <recommendedName>
        <fullName evidence="3">Luciferase-like domain-containing protein</fullName>
    </recommendedName>
</protein>
<comment type="caution">
    <text evidence="1">The sequence shown here is derived from an EMBL/GenBank/DDBJ whole genome shotgun (WGS) entry which is preliminary data.</text>
</comment>
<evidence type="ECO:0000313" key="1">
    <source>
        <dbReference type="EMBL" id="HIH69176.1"/>
    </source>
</evidence>
<dbReference type="InterPro" id="IPR036661">
    <property type="entry name" value="Luciferase-like_sf"/>
</dbReference>
<evidence type="ECO:0008006" key="3">
    <source>
        <dbReference type="Google" id="ProtNLM"/>
    </source>
</evidence>
<sequence length="244" mass="26823">MGYIRWCMRISLGLSSRMPLTSYAAIARKVGLDGIWVGEHVDAPLDERTLVELSDAVPELPLGTAIMSIYVHGIEELVALGMRMSSHFSGFSLGLGVGDIPSLKRRGIVPERPIRRMAHYIEQLSALREQGVRILLGSTGKGMLQRLSYEVDGVVLTGPVEHLRDVVGLCPGERVFWGALWLDEPCSRYARVSYTTGHDVLIEPERLAAQLEQMGIHEVIVGPPHGDDVEGVVRVLAERLRAAP</sequence>
<dbReference type="Proteomes" id="UP000600363">
    <property type="component" value="Unassembled WGS sequence"/>
</dbReference>
<name>A0A832RVP0_9EURY</name>
<evidence type="ECO:0000313" key="2">
    <source>
        <dbReference type="Proteomes" id="UP000600363"/>
    </source>
</evidence>
<proteinExistence type="predicted"/>